<dbReference type="AlphaFoldDB" id="A0A2S4USJ0"/>
<dbReference type="VEuPathDB" id="FungiDB:PSHT_11020"/>
<evidence type="ECO:0000259" key="2">
    <source>
        <dbReference type="Pfam" id="PF05699"/>
    </source>
</evidence>
<dbReference type="VEuPathDB" id="FungiDB:PSTT_13263"/>
<comment type="caution">
    <text evidence="3">The sequence shown here is derived from an EMBL/GenBank/DDBJ whole genome shotgun (WGS) entry which is preliminary data.</text>
</comment>
<feature type="region of interest" description="Disordered" evidence="1">
    <location>
        <begin position="1"/>
        <end position="124"/>
    </location>
</feature>
<dbReference type="EMBL" id="PKSL01000183">
    <property type="protein sequence ID" value="POW00220.1"/>
    <property type="molecule type" value="Genomic_DNA"/>
</dbReference>
<dbReference type="InterPro" id="IPR012337">
    <property type="entry name" value="RNaseH-like_sf"/>
</dbReference>
<dbReference type="Pfam" id="PF05699">
    <property type="entry name" value="Dimer_Tnp_hAT"/>
    <property type="match status" value="1"/>
</dbReference>
<dbReference type="VEuPathDB" id="FungiDB:PSHT_11019"/>
<dbReference type="InterPro" id="IPR008906">
    <property type="entry name" value="HATC_C_dom"/>
</dbReference>
<dbReference type="GO" id="GO:0046983">
    <property type="term" value="F:protein dimerization activity"/>
    <property type="evidence" value="ECO:0007669"/>
    <property type="project" value="InterPro"/>
</dbReference>
<evidence type="ECO:0000313" key="3">
    <source>
        <dbReference type="EMBL" id="POW00220.1"/>
    </source>
</evidence>
<dbReference type="Proteomes" id="UP000239156">
    <property type="component" value="Unassembled WGS sequence"/>
</dbReference>
<organism evidence="3 4">
    <name type="scientific">Puccinia striiformis</name>
    <dbReference type="NCBI Taxonomy" id="27350"/>
    <lineage>
        <taxon>Eukaryota</taxon>
        <taxon>Fungi</taxon>
        <taxon>Dikarya</taxon>
        <taxon>Basidiomycota</taxon>
        <taxon>Pucciniomycotina</taxon>
        <taxon>Pucciniomycetes</taxon>
        <taxon>Pucciniales</taxon>
        <taxon>Pucciniaceae</taxon>
        <taxon>Puccinia</taxon>
    </lineage>
</organism>
<feature type="compositionally biased region" description="Polar residues" evidence="1">
    <location>
        <begin position="1"/>
        <end position="33"/>
    </location>
</feature>
<dbReference type="PANTHER" id="PTHR47501:SF5">
    <property type="entry name" value="HAT C-TERMINAL DIMERISATION DOMAIN-CONTAINING PROTEIN"/>
    <property type="match status" value="1"/>
</dbReference>
<proteinExistence type="predicted"/>
<evidence type="ECO:0000256" key="1">
    <source>
        <dbReference type="SAM" id="MobiDB-lite"/>
    </source>
</evidence>
<feature type="compositionally biased region" description="Low complexity" evidence="1">
    <location>
        <begin position="82"/>
        <end position="93"/>
    </location>
</feature>
<dbReference type="PANTHER" id="PTHR47501">
    <property type="entry name" value="TRANSPOSASE-RELATED"/>
    <property type="match status" value="1"/>
</dbReference>
<feature type="domain" description="HAT C-terminal dimerisation" evidence="2">
    <location>
        <begin position="808"/>
        <end position="893"/>
    </location>
</feature>
<reference evidence="3" key="1">
    <citation type="submission" date="2017-12" db="EMBL/GenBank/DDBJ databases">
        <title>Gene loss provides genomic basis for host adaptation in cereal stripe rust fungi.</title>
        <authorList>
            <person name="Xia C."/>
        </authorList>
    </citation>
    <scope>NUCLEOTIDE SEQUENCE [LARGE SCALE GENOMIC DNA]</scope>
    <source>
        <strain evidence="3">93-210</strain>
    </source>
</reference>
<sequence>MSVSQTPSTPTGRSNAQEQQSALRRSARNTTPTRRPGMVAPASDSRRSVTIPTSATQPPLSSQISQSDIATSQSNPKKRKAPSSVASTVASVAKHNNLQKPARGPSLKTQSKKATKADGTADDNVIDLAQDSDEANSKIVKRRRTNRKDDGFDSVLLYFSAPYHTQGDDLKLAPITYNCLHCTSSVRGARHTNANLVSHRDGSRQQGRNTVGCPKRAEAIKAGAKLPLTVAQTLQSNDTNNNKKIDSFFCPTEKFDNLVLNRVLTIWLIRNALAWSRVKDLALQSAFYYAQPSSKIYMRKWQAQSAQSLYLDLRDTMISRLQENDSRFTLIHDVWTTKGNRFGFIGATVTYINQDWDYVVNHLTLKLVAWHHKGAWLAEPVVNVLRKHQLHKKITQTTDSGSNNNTMAKEMFSQLTSLGDVAMTWDPKTMHIKCICHKLALIVSTGLKELGMRTAPPPKVRRGILGPFPLDKSLATVAEEEEYETEPEDATQVEEAGSEGGDKSEEESDEDEEEEEEEEDLEANGTAKLKDPVATAASGRRQSNELNELTISLDFVIRKIAGSAPWRQKYKLIAMQKGLKVLDLIAGYGIRWNIKYESRMRAYNAREVIDEMLKEEFDKHVAKKSCSRRTDKSKPGFFKEIIFDSHDWSMIKDLNDELEPFAIITKEMEGDGLTGALVLPKYYILKQNLVHKKNESNRTDPMYPMFAKMAEKLETYLDEALACETLVAATLLHPAFRLAAFEEFFPEHKAQAERTLVALFQACKTSMAAKKSAAVQTTDKDQDTNPPNPRSKIFNLFHSSSTKAENDELTVYLKGGEVFEMDAEDTRSALIWWKERQGKYPIMSSLARDYLACSASSCAAERTFSAAADVCSGNRGKLLPRTIEMCVSSRMWLKNEVPVTGNFEAANNIVQKFTAFKEKNRFKTIEKSSDTTAA</sequence>
<feature type="compositionally biased region" description="Acidic residues" evidence="1">
    <location>
        <begin position="478"/>
        <end position="492"/>
    </location>
</feature>
<keyword evidence="4" id="KW-1185">Reference proteome</keyword>
<feature type="compositionally biased region" description="Polar residues" evidence="1">
    <location>
        <begin position="48"/>
        <end position="75"/>
    </location>
</feature>
<accession>A0A2S4USJ0</accession>
<evidence type="ECO:0000313" key="4">
    <source>
        <dbReference type="Proteomes" id="UP000239156"/>
    </source>
</evidence>
<feature type="compositionally biased region" description="Acidic residues" evidence="1">
    <location>
        <begin position="504"/>
        <end position="522"/>
    </location>
</feature>
<name>A0A2S4USJ0_9BASI</name>
<gene>
    <name evidence="3" type="ORF">PSTT_13263</name>
</gene>
<protein>
    <recommendedName>
        <fullName evidence="2">HAT C-terminal dimerisation domain-containing protein</fullName>
    </recommendedName>
</protein>
<feature type="region of interest" description="Disordered" evidence="1">
    <location>
        <begin position="478"/>
        <end position="541"/>
    </location>
</feature>
<dbReference type="SUPFAM" id="SSF53098">
    <property type="entry name" value="Ribonuclease H-like"/>
    <property type="match status" value="1"/>
</dbReference>